<dbReference type="EMBL" id="CYSD01000002">
    <property type="protein sequence ID" value="CUH74856.1"/>
    <property type="molecule type" value="Genomic_DNA"/>
</dbReference>
<evidence type="ECO:0000256" key="1">
    <source>
        <dbReference type="ARBA" id="ARBA00006432"/>
    </source>
</evidence>
<dbReference type="Gene3D" id="3.30.300.30">
    <property type="match status" value="1"/>
</dbReference>
<dbReference type="PANTHER" id="PTHR43201:SF5">
    <property type="entry name" value="MEDIUM-CHAIN ACYL-COA LIGASE ACSF2, MITOCHONDRIAL"/>
    <property type="match status" value="1"/>
</dbReference>
<reference evidence="5 6" key="1">
    <citation type="submission" date="2015-09" db="EMBL/GenBank/DDBJ databases">
        <authorList>
            <consortium name="Swine Surveillance"/>
        </authorList>
    </citation>
    <scope>NUCLEOTIDE SEQUENCE [LARGE SCALE GENOMIC DNA]</scope>
    <source>
        <strain evidence="5 6">CECT 7557</strain>
    </source>
</reference>
<organism evidence="5 6">
    <name type="scientific">Tritonibacter multivorans</name>
    <dbReference type="NCBI Taxonomy" id="928856"/>
    <lineage>
        <taxon>Bacteria</taxon>
        <taxon>Pseudomonadati</taxon>
        <taxon>Pseudomonadota</taxon>
        <taxon>Alphaproteobacteria</taxon>
        <taxon>Rhodobacterales</taxon>
        <taxon>Paracoccaceae</taxon>
        <taxon>Tritonibacter</taxon>
    </lineage>
</organism>
<name>A0A0P1FZQ5_9RHOB</name>
<dbReference type="Gene3D" id="3.40.50.12780">
    <property type="entry name" value="N-terminal domain of ligase-like"/>
    <property type="match status" value="1"/>
</dbReference>
<dbReference type="EC" id="6.2.1.3" evidence="5"/>
<comment type="similarity">
    <text evidence="1">Belongs to the ATP-dependent AMP-binding enzyme family.</text>
</comment>
<evidence type="ECO:0000313" key="5">
    <source>
        <dbReference type="EMBL" id="CUH74856.1"/>
    </source>
</evidence>
<feature type="domain" description="AMP-dependent synthetase/ligase" evidence="3">
    <location>
        <begin position="98"/>
        <end position="268"/>
    </location>
</feature>
<dbReference type="GO" id="GO:0031956">
    <property type="term" value="F:medium-chain fatty acid-CoA ligase activity"/>
    <property type="evidence" value="ECO:0007669"/>
    <property type="project" value="TreeGrafter"/>
</dbReference>
<gene>
    <name evidence="5" type="primary">lcfB_3</name>
    <name evidence="5" type="ORF">TRM7557_00112</name>
</gene>
<evidence type="ECO:0000259" key="4">
    <source>
        <dbReference type="Pfam" id="PF13193"/>
    </source>
</evidence>
<dbReference type="InterPro" id="IPR045851">
    <property type="entry name" value="AMP-bd_C_sf"/>
</dbReference>
<dbReference type="GO" id="GO:0004467">
    <property type="term" value="F:long-chain fatty acid-CoA ligase activity"/>
    <property type="evidence" value="ECO:0007669"/>
    <property type="project" value="UniProtKB-EC"/>
</dbReference>
<dbReference type="Proteomes" id="UP000052022">
    <property type="component" value="Unassembled WGS sequence"/>
</dbReference>
<dbReference type="PANTHER" id="PTHR43201">
    <property type="entry name" value="ACYL-COA SYNTHETASE"/>
    <property type="match status" value="1"/>
</dbReference>
<dbReference type="SUPFAM" id="SSF56801">
    <property type="entry name" value="Acetyl-CoA synthetase-like"/>
    <property type="match status" value="1"/>
</dbReference>
<keyword evidence="6" id="KW-1185">Reference proteome</keyword>
<keyword evidence="2 5" id="KW-0436">Ligase</keyword>
<evidence type="ECO:0000256" key="2">
    <source>
        <dbReference type="ARBA" id="ARBA00022598"/>
    </source>
</evidence>
<dbReference type="AlphaFoldDB" id="A0A0P1FZQ5"/>
<sequence length="416" mass="44609">MFVLNDTPVDPNALFPRLERTLSGCASHRYALHLSDTGTLLSTILFLRSKGAGVFPIRADIPADKALTMAKTAGCDRFIAEGLKEHEIPCHAAVEPGVLVQMSSGTTGAPKVIARSWQNIDEEIAAYAAFFVRSAEMTPVIASPINHSYGLIAGAMVALHRGHVPVLIDAVNPKYILRRMREIENPVLYTSPAMLHTLARLLPKDQKLNAVVTSGTVLPDAWFAVIRARTTHFFQQYGCSEVGCIAINQDLQNPAAVGRALPHLRLMAGTASSPAAVQVEKQGRLIATGDLGVLDETGLLTFVSRADDMINVAGLNVYPQDVEAAVMTSDGISDAVAFRVEDGMAGARVGLLYCGHTVTEDDVRQICNARLAPYQQPTLIKQVSNLPREANGKLSRRAIAAQFAPAGASQTQEVPA</sequence>
<evidence type="ECO:0000313" key="6">
    <source>
        <dbReference type="Proteomes" id="UP000052022"/>
    </source>
</evidence>
<dbReference type="InterPro" id="IPR000873">
    <property type="entry name" value="AMP-dep_synth/lig_dom"/>
</dbReference>
<protein>
    <submittedName>
        <fullName evidence="5">Long-chain-fatty-acid--CoA ligase</fullName>
        <ecNumber evidence="5">6.2.1.3</ecNumber>
    </submittedName>
</protein>
<dbReference type="STRING" id="928856.SAMN04488049_11322"/>
<dbReference type="InterPro" id="IPR020845">
    <property type="entry name" value="AMP-binding_CS"/>
</dbReference>
<dbReference type="Pfam" id="PF13193">
    <property type="entry name" value="AMP-binding_C"/>
    <property type="match status" value="1"/>
</dbReference>
<dbReference type="OrthoDB" id="495728at2"/>
<accession>A0A0P1FZQ5</accession>
<dbReference type="RefSeq" id="WP_058288273.1">
    <property type="nucleotide sequence ID" value="NZ_CYSD01000002.1"/>
</dbReference>
<feature type="domain" description="AMP-binding enzyme C-terminal" evidence="4">
    <location>
        <begin position="322"/>
        <end position="393"/>
    </location>
</feature>
<proteinExistence type="inferred from homology"/>
<dbReference type="Pfam" id="PF00501">
    <property type="entry name" value="AMP-binding"/>
    <property type="match status" value="1"/>
</dbReference>
<evidence type="ECO:0000259" key="3">
    <source>
        <dbReference type="Pfam" id="PF00501"/>
    </source>
</evidence>
<dbReference type="InterPro" id="IPR025110">
    <property type="entry name" value="AMP-bd_C"/>
</dbReference>
<dbReference type="InterPro" id="IPR042099">
    <property type="entry name" value="ANL_N_sf"/>
</dbReference>
<dbReference type="PROSITE" id="PS00455">
    <property type="entry name" value="AMP_BINDING"/>
    <property type="match status" value="1"/>
</dbReference>